<protein>
    <submittedName>
        <fullName evidence="1">Uncharacterized protein</fullName>
    </submittedName>
</protein>
<dbReference type="AlphaFoldDB" id="A0A2P6PEZ2"/>
<comment type="caution">
    <text evidence="1">The sequence shown here is derived from an EMBL/GenBank/DDBJ whole genome shotgun (WGS) entry which is preliminary data.</text>
</comment>
<dbReference type="Gramene" id="PRQ20492">
    <property type="protein sequence ID" value="PRQ20492"/>
    <property type="gene ID" value="RchiOBHm_Chr7g0228761"/>
</dbReference>
<sequence>MCQFLDISASSIQTIEEPEGSSNSCALALLPANPSVHADSKMQKQEAPF</sequence>
<name>A0A2P6PEZ2_ROSCH</name>
<keyword evidence="2" id="KW-1185">Reference proteome</keyword>
<gene>
    <name evidence="1" type="ORF">RchiOBHm_Chr7g0228761</name>
</gene>
<dbReference type="Proteomes" id="UP000238479">
    <property type="component" value="Chromosome 7"/>
</dbReference>
<reference evidence="1 2" key="1">
    <citation type="journal article" date="2018" name="Nat. Genet.">
        <title>The Rosa genome provides new insights in the design of modern roses.</title>
        <authorList>
            <person name="Bendahmane M."/>
        </authorList>
    </citation>
    <scope>NUCLEOTIDE SEQUENCE [LARGE SCALE GENOMIC DNA]</scope>
    <source>
        <strain evidence="2">cv. Old Blush</strain>
    </source>
</reference>
<accession>A0A2P6PEZ2</accession>
<organism evidence="1 2">
    <name type="scientific">Rosa chinensis</name>
    <name type="common">China rose</name>
    <dbReference type="NCBI Taxonomy" id="74649"/>
    <lineage>
        <taxon>Eukaryota</taxon>
        <taxon>Viridiplantae</taxon>
        <taxon>Streptophyta</taxon>
        <taxon>Embryophyta</taxon>
        <taxon>Tracheophyta</taxon>
        <taxon>Spermatophyta</taxon>
        <taxon>Magnoliopsida</taxon>
        <taxon>eudicotyledons</taxon>
        <taxon>Gunneridae</taxon>
        <taxon>Pentapetalae</taxon>
        <taxon>rosids</taxon>
        <taxon>fabids</taxon>
        <taxon>Rosales</taxon>
        <taxon>Rosaceae</taxon>
        <taxon>Rosoideae</taxon>
        <taxon>Rosoideae incertae sedis</taxon>
        <taxon>Rosa</taxon>
    </lineage>
</organism>
<evidence type="ECO:0000313" key="2">
    <source>
        <dbReference type="Proteomes" id="UP000238479"/>
    </source>
</evidence>
<evidence type="ECO:0000313" key="1">
    <source>
        <dbReference type="EMBL" id="PRQ20492.1"/>
    </source>
</evidence>
<dbReference type="EMBL" id="PDCK01000045">
    <property type="protein sequence ID" value="PRQ20492.1"/>
    <property type="molecule type" value="Genomic_DNA"/>
</dbReference>
<proteinExistence type="predicted"/>